<dbReference type="Gene3D" id="3.90.190.20">
    <property type="entry name" value="Mur ligase, C-terminal domain"/>
    <property type="match status" value="1"/>
</dbReference>
<dbReference type="InterPro" id="IPR036615">
    <property type="entry name" value="Mur_ligase_C_dom_sf"/>
</dbReference>
<evidence type="ECO:0000256" key="4">
    <source>
        <dbReference type="ARBA" id="ARBA00010416"/>
    </source>
</evidence>
<evidence type="ECO:0000256" key="11">
    <source>
        <dbReference type="ARBA" id="ARBA00022960"/>
    </source>
</evidence>
<evidence type="ECO:0000256" key="12">
    <source>
        <dbReference type="ARBA" id="ARBA00022984"/>
    </source>
</evidence>
<evidence type="ECO:0000256" key="2">
    <source>
        <dbReference type="ARBA" id="ARBA00004496"/>
    </source>
</evidence>
<evidence type="ECO:0000256" key="1">
    <source>
        <dbReference type="ARBA" id="ARBA00002734"/>
    </source>
</evidence>
<name>A0A1G6KVP9_9BACI</name>
<dbReference type="SUPFAM" id="SSF53623">
    <property type="entry name" value="MurD-like peptide ligases, catalytic domain"/>
    <property type="match status" value="1"/>
</dbReference>
<evidence type="ECO:0000256" key="10">
    <source>
        <dbReference type="ARBA" id="ARBA00022840"/>
    </source>
</evidence>
<evidence type="ECO:0000256" key="3">
    <source>
        <dbReference type="ARBA" id="ARBA00004752"/>
    </source>
</evidence>
<dbReference type="AlphaFoldDB" id="A0A1G6KVP9"/>
<keyword evidence="7 17" id="KW-0963">Cytoplasm</keyword>
<keyword evidence="12 17" id="KW-0573">Peptidoglycan synthesis</keyword>
<sequence length="460" mass="49656">MRKNQDKLKEKKILVLGMAKSGAACATLLVQLGAVVTINDAKERMDHPEASDLEALGVKVVCGGHPLSLLDDIDVVIKNPGIRYDNVLVKTALEKGLPVWTEIELTTMLSEADVIAITGSNGKTTTTTLVNDMLKDSGRTPRMAGNIGIVASTVAANATKQDILVLELSSFQLMGTDAFKPKIAVWLNLFDAHLDYHGSRDAYIAAKAKIAANLTAEDYLVYNADDTQVVKEVSRLGGTKVPFSRKEQQEAGAYLHEGMIMFRGEQVMPLAEVVLPGEHNTENMLAAVAAAKLAGATSAQIYRVLTSFSGVKHRLQFVGTWEGRSFYNDAKATNVLATQAALSSFTKPTILLAGGLDRGHSFEELRSSMAHVKAVIAFGETRKRLASFAEKAGSTAVVVNNIGEAVREALKYSNEGDVILLSPACASWDQYRTFEERGDAFLQAVAMETMPHFKPPNADV</sequence>
<evidence type="ECO:0000256" key="16">
    <source>
        <dbReference type="ARBA" id="ARBA00047632"/>
    </source>
</evidence>
<dbReference type="GO" id="GO:0008360">
    <property type="term" value="P:regulation of cell shape"/>
    <property type="evidence" value="ECO:0007669"/>
    <property type="project" value="UniProtKB-KW"/>
</dbReference>
<dbReference type="PANTHER" id="PTHR43692">
    <property type="entry name" value="UDP-N-ACETYLMURAMOYLALANINE--D-GLUTAMATE LIGASE"/>
    <property type="match status" value="1"/>
</dbReference>
<evidence type="ECO:0000256" key="6">
    <source>
        <dbReference type="ARBA" id="ARBA00015655"/>
    </source>
</evidence>
<evidence type="ECO:0000256" key="14">
    <source>
        <dbReference type="ARBA" id="ARBA00030398"/>
    </source>
</evidence>
<evidence type="ECO:0000259" key="20">
    <source>
        <dbReference type="Pfam" id="PF08245"/>
    </source>
</evidence>
<protein>
    <recommendedName>
        <fullName evidence="6 17">UDP-N-acetylmuramoylalanine--D-glutamate ligase</fullName>
        <ecNumber evidence="5 17">6.3.2.9</ecNumber>
    </recommendedName>
    <alternativeName>
        <fullName evidence="15 17">D-glutamic acid-adding enzyme</fullName>
    </alternativeName>
    <alternativeName>
        <fullName evidence="14 17">UDP-N-acetylmuramoyl-L-alanyl-D-glutamate synthetase</fullName>
    </alternativeName>
</protein>
<evidence type="ECO:0000256" key="8">
    <source>
        <dbReference type="ARBA" id="ARBA00022598"/>
    </source>
</evidence>
<accession>A0A1G6KVP9</accession>
<dbReference type="NCBIfam" id="TIGR01087">
    <property type="entry name" value="murD"/>
    <property type="match status" value="1"/>
</dbReference>
<comment type="similarity">
    <text evidence="4 17">Belongs to the MurCDEF family.</text>
</comment>
<evidence type="ECO:0000256" key="9">
    <source>
        <dbReference type="ARBA" id="ARBA00022741"/>
    </source>
</evidence>
<keyword evidence="8 17" id="KW-0436">Ligase</keyword>
<dbReference type="SUPFAM" id="SSF53244">
    <property type="entry name" value="MurD-like peptide ligases, peptide-binding domain"/>
    <property type="match status" value="1"/>
</dbReference>
<dbReference type="InterPro" id="IPR036565">
    <property type="entry name" value="Mur-like_cat_sf"/>
</dbReference>
<dbReference type="Pfam" id="PF02875">
    <property type="entry name" value="Mur_ligase_C"/>
    <property type="match status" value="1"/>
</dbReference>
<comment type="subcellular location">
    <subcellularLocation>
        <location evidence="2 17 18">Cytoplasm</location>
    </subcellularLocation>
</comment>
<evidence type="ECO:0000313" key="22">
    <source>
        <dbReference type="Proteomes" id="UP000242662"/>
    </source>
</evidence>
<dbReference type="OrthoDB" id="9809796at2"/>
<evidence type="ECO:0000259" key="19">
    <source>
        <dbReference type="Pfam" id="PF02875"/>
    </source>
</evidence>
<dbReference type="SUPFAM" id="SSF51984">
    <property type="entry name" value="MurCD N-terminal domain"/>
    <property type="match status" value="1"/>
</dbReference>
<dbReference type="HAMAP" id="MF_00639">
    <property type="entry name" value="MurD"/>
    <property type="match status" value="1"/>
</dbReference>
<evidence type="ECO:0000313" key="21">
    <source>
        <dbReference type="EMBL" id="SDC35160.1"/>
    </source>
</evidence>
<dbReference type="PANTHER" id="PTHR43692:SF1">
    <property type="entry name" value="UDP-N-ACETYLMURAMOYLALANINE--D-GLUTAMATE LIGASE"/>
    <property type="match status" value="1"/>
</dbReference>
<keyword evidence="22" id="KW-1185">Reference proteome</keyword>
<dbReference type="GO" id="GO:0071555">
    <property type="term" value="P:cell wall organization"/>
    <property type="evidence" value="ECO:0007669"/>
    <property type="project" value="UniProtKB-KW"/>
</dbReference>
<dbReference type="GO" id="GO:0005524">
    <property type="term" value="F:ATP binding"/>
    <property type="evidence" value="ECO:0007669"/>
    <property type="project" value="UniProtKB-UniRule"/>
</dbReference>
<keyword evidence="11 17" id="KW-0133">Cell shape</keyword>
<keyword evidence="17 18" id="KW-0132">Cell division</keyword>
<dbReference type="GO" id="GO:0051301">
    <property type="term" value="P:cell division"/>
    <property type="evidence" value="ECO:0007669"/>
    <property type="project" value="UniProtKB-KW"/>
</dbReference>
<keyword evidence="9 17" id="KW-0547">Nucleotide-binding</keyword>
<dbReference type="Pfam" id="PF08245">
    <property type="entry name" value="Mur_ligase_M"/>
    <property type="match status" value="1"/>
</dbReference>
<dbReference type="GO" id="GO:0005737">
    <property type="term" value="C:cytoplasm"/>
    <property type="evidence" value="ECO:0007669"/>
    <property type="project" value="UniProtKB-SubCell"/>
</dbReference>
<comment type="pathway">
    <text evidence="3 17 18">Cell wall biogenesis; peptidoglycan biosynthesis.</text>
</comment>
<dbReference type="Pfam" id="PF21799">
    <property type="entry name" value="MurD-like_N"/>
    <property type="match status" value="1"/>
</dbReference>
<keyword evidence="13 17" id="KW-0961">Cell wall biogenesis/degradation</keyword>
<dbReference type="RefSeq" id="WP_090775978.1">
    <property type="nucleotide sequence ID" value="NZ_FMYM01000007.1"/>
</dbReference>
<feature type="domain" description="Mur ligase C-terminal" evidence="19">
    <location>
        <begin position="313"/>
        <end position="425"/>
    </location>
</feature>
<keyword evidence="17 18" id="KW-0131">Cell cycle</keyword>
<evidence type="ECO:0000256" key="13">
    <source>
        <dbReference type="ARBA" id="ARBA00023316"/>
    </source>
</evidence>
<evidence type="ECO:0000256" key="15">
    <source>
        <dbReference type="ARBA" id="ARBA00032324"/>
    </source>
</evidence>
<comment type="function">
    <text evidence="1 17 18">Cell wall formation. Catalyzes the addition of glutamate to the nucleotide precursor UDP-N-acetylmuramoyl-L-alanine (UMA).</text>
</comment>
<feature type="domain" description="Mur ligase central" evidence="20">
    <location>
        <begin position="117"/>
        <end position="291"/>
    </location>
</feature>
<dbReference type="Proteomes" id="UP000242662">
    <property type="component" value="Unassembled WGS sequence"/>
</dbReference>
<dbReference type="Gene3D" id="3.40.1190.10">
    <property type="entry name" value="Mur-like, catalytic domain"/>
    <property type="match status" value="1"/>
</dbReference>
<dbReference type="GO" id="GO:0008764">
    <property type="term" value="F:UDP-N-acetylmuramoylalanine-D-glutamate ligase activity"/>
    <property type="evidence" value="ECO:0007669"/>
    <property type="project" value="UniProtKB-UniRule"/>
</dbReference>
<dbReference type="GO" id="GO:0009252">
    <property type="term" value="P:peptidoglycan biosynthetic process"/>
    <property type="evidence" value="ECO:0007669"/>
    <property type="project" value="UniProtKB-UniRule"/>
</dbReference>
<dbReference type="EC" id="6.3.2.9" evidence="5 17"/>
<dbReference type="InterPro" id="IPR013221">
    <property type="entry name" value="Mur_ligase_cen"/>
</dbReference>
<dbReference type="EMBL" id="FMYM01000007">
    <property type="protein sequence ID" value="SDC35160.1"/>
    <property type="molecule type" value="Genomic_DNA"/>
</dbReference>
<dbReference type="STRING" id="1464122.SAMN05421737_107173"/>
<dbReference type="InterPro" id="IPR005762">
    <property type="entry name" value="MurD"/>
</dbReference>
<keyword evidence="10 17" id="KW-0067">ATP-binding</keyword>
<evidence type="ECO:0000256" key="5">
    <source>
        <dbReference type="ARBA" id="ARBA00012212"/>
    </source>
</evidence>
<dbReference type="UniPathway" id="UPA00219"/>
<dbReference type="Gene3D" id="3.40.50.720">
    <property type="entry name" value="NAD(P)-binding Rossmann-like Domain"/>
    <property type="match status" value="1"/>
</dbReference>
<organism evidence="21 22">
    <name type="scientific">Shouchella lonarensis</name>
    <dbReference type="NCBI Taxonomy" id="1464122"/>
    <lineage>
        <taxon>Bacteria</taxon>
        <taxon>Bacillati</taxon>
        <taxon>Bacillota</taxon>
        <taxon>Bacilli</taxon>
        <taxon>Bacillales</taxon>
        <taxon>Bacillaceae</taxon>
        <taxon>Shouchella</taxon>
    </lineage>
</organism>
<evidence type="ECO:0000256" key="17">
    <source>
        <dbReference type="HAMAP-Rule" id="MF_00639"/>
    </source>
</evidence>
<proteinExistence type="inferred from homology"/>
<evidence type="ECO:0000256" key="18">
    <source>
        <dbReference type="RuleBase" id="RU003664"/>
    </source>
</evidence>
<dbReference type="InterPro" id="IPR004101">
    <property type="entry name" value="Mur_ligase_C"/>
</dbReference>
<comment type="catalytic activity">
    <reaction evidence="16 17 18">
        <text>UDP-N-acetyl-alpha-D-muramoyl-L-alanine + D-glutamate + ATP = UDP-N-acetyl-alpha-D-muramoyl-L-alanyl-D-glutamate + ADP + phosphate + H(+)</text>
        <dbReference type="Rhea" id="RHEA:16429"/>
        <dbReference type="ChEBI" id="CHEBI:15378"/>
        <dbReference type="ChEBI" id="CHEBI:29986"/>
        <dbReference type="ChEBI" id="CHEBI:30616"/>
        <dbReference type="ChEBI" id="CHEBI:43474"/>
        <dbReference type="ChEBI" id="CHEBI:83898"/>
        <dbReference type="ChEBI" id="CHEBI:83900"/>
        <dbReference type="ChEBI" id="CHEBI:456216"/>
        <dbReference type="EC" id="6.3.2.9"/>
    </reaction>
</comment>
<gene>
    <name evidence="17" type="primary">murD</name>
    <name evidence="21" type="ORF">SAMN05421737_107173</name>
</gene>
<reference evidence="22" key="1">
    <citation type="submission" date="2016-09" db="EMBL/GenBank/DDBJ databases">
        <authorList>
            <person name="Varghese N."/>
            <person name="Submissions S."/>
        </authorList>
    </citation>
    <scope>NUCLEOTIDE SEQUENCE [LARGE SCALE GENOMIC DNA]</scope>
    <source>
        <strain evidence="22">25nlg</strain>
    </source>
</reference>
<feature type="binding site" evidence="17">
    <location>
        <begin position="119"/>
        <end position="125"/>
    </location>
    <ligand>
        <name>ATP</name>
        <dbReference type="ChEBI" id="CHEBI:30616"/>
    </ligand>
</feature>
<evidence type="ECO:0000256" key="7">
    <source>
        <dbReference type="ARBA" id="ARBA00022490"/>
    </source>
</evidence>